<proteinExistence type="predicted"/>
<reference evidence="3" key="2">
    <citation type="journal article" date="2020" name="Microorganisms">
        <title>Osmotic Adaptation and Compatible Solute Biosynthesis of Phototrophic Bacteria as Revealed from Genome Analyses.</title>
        <authorList>
            <person name="Imhoff J.F."/>
            <person name="Rahn T."/>
            <person name="Kunzel S."/>
            <person name="Keller A."/>
            <person name="Neulinger S.C."/>
        </authorList>
    </citation>
    <scope>NUCLEOTIDE SEQUENCE</scope>
    <source>
        <strain evidence="3">DSM 9154</strain>
    </source>
</reference>
<accession>A0A934UZW6</accession>
<evidence type="ECO:0000256" key="1">
    <source>
        <dbReference type="SAM" id="MobiDB-lite"/>
    </source>
</evidence>
<evidence type="ECO:0000313" key="3">
    <source>
        <dbReference type="EMBL" id="MBK1696956.1"/>
    </source>
</evidence>
<keyword evidence="2" id="KW-0472">Membrane</keyword>
<keyword evidence="4" id="KW-1185">Reference proteome</keyword>
<feature type="region of interest" description="Disordered" evidence="1">
    <location>
        <begin position="1"/>
        <end position="24"/>
    </location>
</feature>
<evidence type="ECO:0000256" key="2">
    <source>
        <dbReference type="SAM" id="Phobius"/>
    </source>
</evidence>
<dbReference type="EMBL" id="NRRE01000020">
    <property type="protein sequence ID" value="MBK1696956.1"/>
    <property type="molecule type" value="Genomic_DNA"/>
</dbReference>
<dbReference type="RefSeq" id="WP_027287395.1">
    <property type="nucleotide sequence ID" value="NZ_NRRE01000020.1"/>
</dbReference>
<keyword evidence="2" id="KW-0812">Transmembrane</keyword>
<gene>
    <name evidence="3" type="ORF">CKO21_06825</name>
</gene>
<reference evidence="3" key="1">
    <citation type="submission" date="2017-08" db="EMBL/GenBank/DDBJ databases">
        <authorList>
            <person name="Imhoff J.F."/>
            <person name="Rahn T."/>
            <person name="Kuenzel S."/>
            <person name="Neulinger S.C."/>
        </authorList>
    </citation>
    <scope>NUCLEOTIDE SEQUENCE</scope>
    <source>
        <strain evidence="3">DSM 9154</strain>
    </source>
</reference>
<feature type="compositionally biased region" description="Pro residues" evidence="1">
    <location>
        <begin position="13"/>
        <end position="22"/>
    </location>
</feature>
<dbReference type="Proteomes" id="UP000778970">
    <property type="component" value="Unassembled WGS sequence"/>
</dbReference>
<comment type="caution">
    <text evidence="3">The sequence shown here is derived from an EMBL/GenBank/DDBJ whole genome shotgun (WGS) entry which is preliminary data.</text>
</comment>
<organism evidence="3 4">
    <name type="scientific">Rhodovibrio salinarum</name>
    <dbReference type="NCBI Taxonomy" id="1087"/>
    <lineage>
        <taxon>Bacteria</taxon>
        <taxon>Pseudomonadati</taxon>
        <taxon>Pseudomonadota</taxon>
        <taxon>Alphaproteobacteria</taxon>
        <taxon>Rhodospirillales</taxon>
        <taxon>Rhodovibrionaceae</taxon>
        <taxon>Rhodovibrio</taxon>
    </lineage>
</organism>
<dbReference type="AlphaFoldDB" id="A0A934UZW6"/>
<name>A0A934UZW6_9PROT</name>
<protein>
    <submittedName>
        <fullName evidence="3">Uncharacterized protein</fullName>
    </submittedName>
</protein>
<keyword evidence="2" id="KW-1133">Transmembrane helix</keyword>
<evidence type="ECO:0000313" key="4">
    <source>
        <dbReference type="Proteomes" id="UP000778970"/>
    </source>
</evidence>
<feature type="transmembrane region" description="Helical" evidence="2">
    <location>
        <begin position="30"/>
        <end position="52"/>
    </location>
</feature>
<sequence length="110" mass="12130">MAGPERNDESPDSPQPRSPFPPGDLRNDKIYLGILIALMATVFTAAGMALVGDYLYDSEAMKQGGFYIALVAGACYFAFRTWGRIRAAKIQKEQARRELARDPQDDDGQS</sequence>
<feature type="transmembrane region" description="Helical" evidence="2">
    <location>
        <begin position="64"/>
        <end position="82"/>
    </location>
</feature>